<dbReference type="Proteomes" id="UP001597351">
    <property type="component" value="Unassembled WGS sequence"/>
</dbReference>
<name>A0ABW4TTM8_9ACTN</name>
<dbReference type="Pfam" id="PF02591">
    <property type="entry name" value="Zn_ribbon_9"/>
    <property type="match status" value="1"/>
</dbReference>
<feature type="domain" description="CT398-like coiled coil hairpin" evidence="4">
    <location>
        <begin position="2"/>
        <end position="132"/>
    </location>
</feature>
<feature type="region of interest" description="Disordered" evidence="2">
    <location>
        <begin position="1"/>
        <end position="35"/>
    </location>
</feature>
<organism evidence="5 6">
    <name type="scientific">Nocardioides aestuarii</name>
    <dbReference type="NCBI Taxonomy" id="252231"/>
    <lineage>
        <taxon>Bacteria</taxon>
        <taxon>Bacillati</taxon>
        <taxon>Actinomycetota</taxon>
        <taxon>Actinomycetes</taxon>
        <taxon>Propionibacteriales</taxon>
        <taxon>Nocardioidaceae</taxon>
        <taxon>Nocardioides</taxon>
    </lineage>
</organism>
<dbReference type="PANTHER" id="PTHR39082:SF1">
    <property type="entry name" value="SCAVENGER RECEPTOR CLASS A MEMBER 3"/>
    <property type="match status" value="1"/>
</dbReference>
<feature type="domain" description="C4-type zinc ribbon" evidence="3">
    <location>
        <begin position="144"/>
        <end position="177"/>
    </location>
</feature>
<accession>A0ABW4TTM8</accession>
<evidence type="ECO:0000256" key="1">
    <source>
        <dbReference type="SAM" id="Coils"/>
    </source>
</evidence>
<keyword evidence="6" id="KW-1185">Reference proteome</keyword>
<dbReference type="Pfam" id="PF24481">
    <property type="entry name" value="CT398_CC"/>
    <property type="match status" value="1"/>
</dbReference>
<proteinExistence type="predicted"/>
<dbReference type="EMBL" id="JBHUGD010000004">
    <property type="protein sequence ID" value="MFD1949119.1"/>
    <property type="molecule type" value="Genomic_DNA"/>
</dbReference>
<dbReference type="Gene3D" id="1.10.287.1490">
    <property type="match status" value="1"/>
</dbReference>
<dbReference type="InterPro" id="IPR003743">
    <property type="entry name" value="Zf-RING_7"/>
</dbReference>
<evidence type="ECO:0000313" key="5">
    <source>
        <dbReference type="EMBL" id="MFD1949119.1"/>
    </source>
</evidence>
<sequence>MEQRKIDADVEQAKSRRTRDQQRVDSGEIGNPKDLQRMLGELESLQRRVTTLEDEELEVMQKVEDAQRELDGLTSELAQLDEQLAAATTARDEKTADLDRQLADLTAERVPMAAELPEDLLALYDRLREQKGGTGAAALRARQCGGCMLSLDPAELSVIRGASPDEVVRCEECQRILVRTSESGL</sequence>
<dbReference type="InterPro" id="IPR056003">
    <property type="entry name" value="CT398_CC_hairpin"/>
</dbReference>
<protein>
    <submittedName>
        <fullName evidence="5">Zinc ribbon domain-containing protein</fullName>
    </submittedName>
</protein>
<dbReference type="RefSeq" id="WP_343921053.1">
    <property type="nucleotide sequence ID" value="NZ_JBHUGD010000004.1"/>
</dbReference>
<dbReference type="PANTHER" id="PTHR39082">
    <property type="entry name" value="PHOSPHOLIPASE C-BETA-2-RELATED"/>
    <property type="match status" value="1"/>
</dbReference>
<gene>
    <name evidence="5" type="ORF">ACFSDE_20110</name>
</gene>
<evidence type="ECO:0000313" key="6">
    <source>
        <dbReference type="Proteomes" id="UP001597351"/>
    </source>
</evidence>
<keyword evidence="1" id="KW-0175">Coiled coil</keyword>
<reference evidence="6" key="1">
    <citation type="journal article" date="2019" name="Int. J. Syst. Evol. Microbiol.">
        <title>The Global Catalogue of Microorganisms (GCM) 10K type strain sequencing project: providing services to taxonomists for standard genome sequencing and annotation.</title>
        <authorList>
            <consortium name="The Broad Institute Genomics Platform"/>
            <consortium name="The Broad Institute Genome Sequencing Center for Infectious Disease"/>
            <person name="Wu L."/>
            <person name="Ma J."/>
        </authorList>
    </citation>
    <scope>NUCLEOTIDE SEQUENCE [LARGE SCALE GENOMIC DNA]</scope>
    <source>
        <strain evidence="6">CGMCC 1.12477</strain>
    </source>
</reference>
<comment type="caution">
    <text evidence="5">The sequence shown here is derived from an EMBL/GenBank/DDBJ whole genome shotgun (WGS) entry which is preliminary data.</text>
</comment>
<feature type="coiled-coil region" evidence="1">
    <location>
        <begin position="35"/>
        <end position="97"/>
    </location>
</feature>
<evidence type="ECO:0000256" key="2">
    <source>
        <dbReference type="SAM" id="MobiDB-lite"/>
    </source>
</evidence>
<evidence type="ECO:0000259" key="3">
    <source>
        <dbReference type="Pfam" id="PF02591"/>
    </source>
</evidence>
<dbReference type="InterPro" id="IPR052376">
    <property type="entry name" value="Oxidative_Scav/Glycosyltrans"/>
</dbReference>
<feature type="compositionally biased region" description="Basic and acidic residues" evidence="2">
    <location>
        <begin position="1"/>
        <end position="26"/>
    </location>
</feature>
<evidence type="ECO:0000259" key="4">
    <source>
        <dbReference type="Pfam" id="PF24481"/>
    </source>
</evidence>